<dbReference type="Proteomes" id="UP000045706">
    <property type="component" value="Unassembled WGS sequence"/>
</dbReference>
<feature type="compositionally biased region" description="Basic and acidic residues" evidence="1">
    <location>
        <begin position="28"/>
        <end position="58"/>
    </location>
</feature>
<dbReference type="PROSITE" id="PS50174">
    <property type="entry name" value="G_PATCH"/>
    <property type="match status" value="1"/>
</dbReference>
<dbReference type="AlphaFoldDB" id="A0A0G4L8R7"/>
<dbReference type="GO" id="GO:0003676">
    <property type="term" value="F:nucleic acid binding"/>
    <property type="evidence" value="ECO:0007669"/>
    <property type="project" value="InterPro"/>
</dbReference>
<accession>A0A0G4L8R7</accession>
<feature type="region of interest" description="Disordered" evidence="1">
    <location>
        <begin position="1"/>
        <end position="72"/>
    </location>
</feature>
<evidence type="ECO:0000313" key="4">
    <source>
        <dbReference type="Proteomes" id="UP000045706"/>
    </source>
</evidence>
<dbReference type="InterPro" id="IPR025239">
    <property type="entry name" value="DUF4187"/>
</dbReference>
<evidence type="ECO:0000259" key="2">
    <source>
        <dbReference type="PROSITE" id="PS50174"/>
    </source>
</evidence>
<dbReference type="Pfam" id="PF01585">
    <property type="entry name" value="G-patch"/>
    <property type="match status" value="1"/>
</dbReference>
<feature type="non-terminal residue" evidence="3">
    <location>
        <position position="321"/>
    </location>
</feature>
<evidence type="ECO:0000256" key="1">
    <source>
        <dbReference type="SAM" id="MobiDB-lite"/>
    </source>
</evidence>
<feature type="compositionally biased region" description="Low complexity" evidence="1">
    <location>
        <begin position="16"/>
        <end position="25"/>
    </location>
</feature>
<name>A0A0G4L8R7_VERLO</name>
<dbReference type="SMART" id="SM01173">
    <property type="entry name" value="DUF4187"/>
    <property type="match status" value="1"/>
</dbReference>
<proteinExistence type="predicted"/>
<gene>
    <name evidence="3" type="ORF">BN1723_002493</name>
</gene>
<feature type="compositionally biased region" description="Basic and acidic residues" evidence="1">
    <location>
        <begin position="136"/>
        <end position="149"/>
    </location>
</feature>
<dbReference type="SMART" id="SM00443">
    <property type="entry name" value="G_patch"/>
    <property type="match status" value="1"/>
</dbReference>
<dbReference type="PANTHER" id="PTHR21032:SF0">
    <property type="entry name" value="G PATCH DOMAIN-CONTAINING PROTEIN 11"/>
    <property type="match status" value="1"/>
</dbReference>
<dbReference type="Pfam" id="PF13821">
    <property type="entry name" value="DUF4187"/>
    <property type="match status" value="1"/>
</dbReference>
<dbReference type="InterPro" id="IPR039249">
    <property type="entry name" value="GPATCH11"/>
</dbReference>
<feature type="compositionally biased region" description="Polar residues" evidence="1">
    <location>
        <begin position="60"/>
        <end position="72"/>
    </location>
</feature>
<dbReference type="GO" id="GO:0000776">
    <property type="term" value="C:kinetochore"/>
    <property type="evidence" value="ECO:0007669"/>
    <property type="project" value="TreeGrafter"/>
</dbReference>
<evidence type="ECO:0000313" key="3">
    <source>
        <dbReference type="EMBL" id="CRK18354.1"/>
    </source>
</evidence>
<sequence length="321" mass="36771">MSDSEEDYMSMIIPDAPASTPAPTSLQRRKEQQRQSELRARQKSKAERAAEDEARRDAALQTSILDAPAHQTSKGLAMMARMGFRPGGALGARGNDGAAREPIAIAVKEDRGGIGMESEKRRRAREAEEAAAAGEEAERRKRVKVEEPGEYRDRIAREREAERVERMVASAQRILEGMAEEAEAELTQEGRSRRIKARPLKAVNVLWRGLARQREEKERDRRMRHDLEQSLSRLPTYEDEDEDEDDKRALGKGKTTVYEVADDLDEEDPELDEFKILEPPERLKRLVAYMRDEFNYCFWCKFKYPDETMDGCPGLTEEDHD</sequence>
<dbReference type="InterPro" id="IPR000467">
    <property type="entry name" value="G_patch_dom"/>
</dbReference>
<feature type="compositionally biased region" description="Basic and acidic residues" evidence="1">
    <location>
        <begin position="110"/>
        <end position="128"/>
    </location>
</feature>
<feature type="region of interest" description="Disordered" evidence="1">
    <location>
        <begin position="218"/>
        <end position="254"/>
    </location>
</feature>
<feature type="compositionally biased region" description="Basic and acidic residues" evidence="1">
    <location>
        <begin position="218"/>
        <end position="228"/>
    </location>
</feature>
<dbReference type="EMBL" id="CVQI01008890">
    <property type="protein sequence ID" value="CRK18354.1"/>
    <property type="molecule type" value="Genomic_DNA"/>
</dbReference>
<protein>
    <recommendedName>
        <fullName evidence="2">G-patch domain-containing protein</fullName>
    </recommendedName>
</protein>
<dbReference type="PANTHER" id="PTHR21032">
    <property type="entry name" value="G PATCH DOMAIN-CONTAINING PROTEIN 11"/>
    <property type="match status" value="1"/>
</dbReference>
<reference evidence="4" key="1">
    <citation type="submission" date="2015-05" db="EMBL/GenBank/DDBJ databases">
        <authorList>
            <person name="Fogelqvist Johan"/>
        </authorList>
    </citation>
    <scope>NUCLEOTIDE SEQUENCE [LARGE SCALE GENOMIC DNA]</scope>
</reference>
<feature type="domain" description="G-patch" evidence="2">
    <location>
        <begin position="71"/>
        <end position="119"/>
    </location>
</feature>
<organism evidence="3 4">
    <name type="scientific">Verticillium longisporum</name>
    <name type="common">Verticillium dahliae var. longisporum</name>
    <dbReference type="NCBI Taxonomy" id="100787"/>
    <lineage>
        <taxon>Eukaryota</taxon>
        <taxon>Fungi</taxon>
        <taxon>Dikarya</taxon>
        <taxon>Ascomycota</taxon>
        <taxon>Pezizomycotina</taxon>
        <taxon>Sordariomycetes</taxon>
        <taxon>Hypocreomycetidae</taxon>
        <taxon>Glomerellales</taxon>
        <taxon>Plectosphaerellaceae</taxon>
        <taxon>Verticillium</taxon>
    </lineage>
</organism>
<feature type="region of interest" description="Disordered" evidence="1">
    <location>
        <begin position="110"/>
        <end position="149"/>
    </location>
</feature>